<feature type="domain" description="RING-type" evidence="15">
    <location>
        <begin position="144"/>
        <end position="195"/>
    </location>
</feature>
<evidence type="ECO:0000256" key="9">
    <source>
        <dbReference type="ARBA" id="ARBA00022771"/>
    </source>
</evidence>
<evidence type="ECO:0000256" key="4">
    <source>
        <dbReference type="ARBA" id="ARBA00012251"/>
    </source>
</evidence>
<keyword evidence="5" id="KW-0808">Transferase</keyword>
<dbReference type="GO" id="GO:0031090">
    <property type="term" value="C:organelle membrane"/>
    <property type="evidence" value="ECO:0007669"/>
    <property type="project" value="UniProtKB-ARBA"/>
</dbReference>
<dbReference type="InterPro" id="IPR017907">
    <property type="entry name" value="Znf_RING_CS"/>
</dbReference>
<evidence type="ECO:0000256" key="1">
    <source>
        <dbReference type="ARBA" id="ARBA00001798"/>
    </source>
</evidence>
<protein>
    <recommendedName>
        <fullName evidence="4">RBR-type E3 ubiquitin transferase</fullName>
        <ecNumber evidence="4">2.3.2.31</ecNumber>
    </recommendedName>
</protein>
<dbReference type="FunFam" id="1.20.120.1750:FF:000044">
    <property type="entry name" value="RBR-type E3 ubiquitin transferase"/>
    <property type="match status" value="1"/>
</dbReference>
<comment type="subcellular location">
    <subcellularLocation>
        <location evidence="2">Membrane</location>
        <topology evidence="2">Single-pass membrane protein</topology>
    </subcellularLocation>
</comment>
<dbReference type="InterPro" id="IPR001841">
    <property type="entry name" value="Znf_RING"/>
</dbReference>
<name>A0A8S1XC22_PAROT</name>
<dbReference type="AlphaFoldDB" id="A0A8S1XC22"/>
<dbReference type="PANTHER" id="PTHR11685">
    <property type="entry name" value="RBR FAMILY RING FINGER AND IBR DOMAIN-CONTAINING"/>
    <property type="match status" value="1"/>
</dbReference>
<proteinExistence type="predicted"/>
<evidence type="ECO:0000256" key="13">
    <source>
        <dbReference type="ARBA" id="ARBA00023136"/>
    </source>
</evidence>
<evidence type="ECO:0000256" key="11">
    <source>
        <dbReference type="ARBA" id="ARBA00022833"/>
    </source>
</evidence>
<dbReference type="FunFam" id="3.30.40.10:FF:000051">
    <property type="entry name" value="RBR-type E3 ubiquitin transferase"/>
    <property type="match status" value="1"/>
</dbReference>
<evidence type="ECO:0000256" key="8">
    <source>
        <dbReference type="ARBA" id="ARBA00022737"/>
    </source>
</evidence>
<evidence type="ECO:0000256" key="12">
    <source>
        <dbReference type="ARBA" id="ARBA00022989"/>
    </source>
</evidence>
<dbReference type="GO" id="GO:0005737">
    <property type="term" value="C:cytoplasm"/>
    <property type="evidence" value="ECO:0007669"/>
    <property type="project" value="UniProtKB-ARBA"/>
</dbReference>
<evidence type="ECO:0000256" key="14">
    <source>
        <dbReference type="PROSITE-ProRule" id="PRU00175"/>
    </source>
</evidence>
<evidence type="ECO:0000256" key="3">
    <source>
        <dbReference type="ARBA" id="ARBA00004906"/>
    </source>
</evidence>
<dbReference type="OMA" id="FEGNSPF"/>
<gene>
    <name evidence="17" type="ORF">POCTA_138.1.T1170042</name>
</gene>
<keyword evidence="10" id="KW-0833">Ubl conjugation pathway</keyword>
<keyword evidence="9 14" id="KW-0863">Zinc-finger</keyword>
<dbReference type="Pfam" id="PF14634">
    <property type="entry name" value="zf-RING_5"/>
    <property type="match status" value="1"/>
</dbReference>
<evidence type="ECO:0000256" key="5">
    <source>
        <dbReference type="ARBA" id="ARBA00022679"/>
    </source>
</evidence>
<dbReference type="InterPro" id="IPR031127">
    <property type="entry name" value="E3_UB_ligase_RBR"/>
</dbReference>
<evidence type="ECO:0000256" key="7">
    <source>
        <dbReference type="ARBA" id="ARBA00022723"/>
    </source>
</evidence>
<dbReference type="GO" id="GO:0016567">
    <property type="term" value="P:protein ubiquitination"/>
    <property type="evidence" value="ECO:0007669"/>
    <property type="project" value="InterPro"/>
</dbReference>
<feature type="domain" description="RING-type" evidence="16">
    <location>
        <begin position="140"/>
        <end position="354"/>
    </location>
</feature>
<accession>A0A8S1XC22</accession>
<sequence>MDAYIKLKIQTFFPYSKIESKLYFILDCIVQYGYAVSTQNQREYLVNQLNQRYTIVIISKSAKTINGLFDRDEERSKIESNKFSKINWLRKEGLSERLNILEFIVLNFRLKFNRISDIYSKYFLLDILNLNNNKIINLVYMFECPICFATYDNKLAFTFPSCFHTFCKNCLKSTFESRITEQNVTLDIFKCPGCEKMFDQSLIQQFVSEQIFKKYCELSIEMNQIYGLEEDEILANCLNEACREKYIIWKNAEYQKCVKCKMEYCRLCFLPQHKTERTCEEQKLLFQDKVYKDLKVLLKACRCPKCSIMVEKTAGCNFMTCKCGTFFCNLCDIQLEKADHNSHFEGNSPFQNKCKIKVNGQWVTRPAVQQVQQIQQKQVIQPVANLINKIPCPNCNSTDPKITTLQLYDRIAHCNSVKCQSRAYCIACKKMIPQQELLNHFTNTLDCRFK</sequence>
<organism evidence="17 18">
    <name type="scientific">Paramecium octaurelia</name>
    <dbReference type="NCBI Taxonomy" id="43137"/>
    <lineage>
        <taxon>Eukaryota</taxon>
        <taxon>Sar</taxon>
        <taxon>Alveolata</taxon>
        <taxon>Ciliophora</taxon>
        <taxon>Intramacronucleata</taxon>
        <taxon>Oligohymenophorea</taxon>
        <taxon>Peniculida</taxon>
        <taxon>Parameciidae</taxon>
        <taxon>Paramecium</taxon>
    </lineage>
</organism>
<comment type="catalytic activity">
    <reaction evidence="1">
        <text>[E2 ubiquitin-conjugating enzyme]-S-ubiquitinyl-L-cysteine + [acceptor protein]-L-lysine = [E2 ubiquitin-conjugating enzyme]-L-cysteine + [acceptor protein]-N(6)-ubiquitinyl-L-lysine.</text>
        <dbReference type="EC" id="2.3.2.31"/>
    </reaction>
</comment>
<dbReference type="OrthoDB" id="301105at2759"/>
<reference evidence="17" key="1">
    <citation type="submission" date="2021-01" db="EMBL/GenBank/DDBJ databases">
        <authorList>
            <consortium name="Genoscope - CEA"/>
            <person name="William W."/>
        </authorList>
    </citation>
    <scope>NUCLEOTIDE SEQUENCE</scope>
</reference>
<dbReference type="GO" id="GO:0008270">
    <property type="term" value="F:zinc ion binding"/>
    <property type="evidence" value="ECO:0007669"/>
    <property type="project" value="UniProtKB-KW"/>
</dbReference>
<keyword evidence="18" id="KW-1185">Reference proteome</keyword>
<keyword evidence="6" id="KW-0812">Transmembrane</keyword>
<dbReference type="EMBL" id="CAJJDP010000117">
    <property type="protein sequence ID" value="CAD8198509.1"/>
    <property type="molecule type" value="Genomic_DNA"/>
</dbReference>
<keyword evidence="13" id="KW-0472">Membrane</keyword>
<dbReference type="PROSITE" id="PS51873">
    <property type="entry name" value="TRIAD"/>
    <property type="match status" value="1"/>
</dbReference>
<keyword evidence="7" id="KW-0479">Metal-binding</keyword>
<keyword evidence="11" id="KW-0862">Zinc</keyword>
<dbReference type="PROSITE" id="PS50089">
    <property type="entry name" value="ZF_RING_2"/>
    <property type="match status" value="1"/>
</dbReference>
<dbReference type="SMART" id="SM00184">
    <property type="entry name" value="RING"/>
    <property type="match status" value="1"/>
</dbReference>
<evidence type="ECO:0000256" key="10">
    <source>
        <dbReference type="ARBA" id="ARBA00022786"/>
    </source>
</evidence>
<dbReference type="GO" id="GO:0061630">
    <property type="term" value="F:ubiquitin protein ligase activity"/>
    <property type="evidence" value="ECO:0007669"/>
    <property type="project" value="UniProtKB-EC"/>
</dbReference>
<evidence type="ECO:0000256" key="6">
    <source>
        <dbReference type="ARBA" id="ARBA00022692"/>
    </source>
</evidence>
<dbReference type="PROSITE" id="PS00518">
    <property type="entry name" value="ZF_RING_1"/>
    <property type="match status" value="1"/>
</dbReference>
<evidence type="ECO:0000259" key="15">
    <source>
        <dbReference type="PROSITE" id="PS50089"/>
    </source>
</evidence>
<dbReference type="InterPro" id="IPR044066">
    <property type="entry name" value="TRIAD_supradom"/>
</dbReference>
<comment type="pathway">
    <text evidence="3">Protein modification; protein ubiquitination.</text>
</comment>
<dbReference type="CDD" id="cd22584">
    <property type="entry name" value="Rcat_RBR_unk"/>
    <property type="match status" value="1"/>
</dbReference>
<evidence type="ECO:0000313" key="18">
    <source>
        <dbReference type="Proteomes" id="UP000683925"/>
    </source>
</evidence>
<evidence type="ECO:0000259" key="16">
    <source>
        <dbReference type="PROSITE" id="PS51873"/>
    </source>
</evidence>
<evidence type="ECO:0000256" key="2">
    <source>
        <dbReference type="ARBA" id="ARBA00004167"/>
    </source>
</evidence>
<keyword evidence="12" id="KW-1133">Transmembrane helix</keyword>
<evidence type="ECO:0000313" key="17">
    <source>
        <dbReference type="EMBL" id="CAD8198509.1"/>
    </source>
</evidence>
<comment type="caution">
    <text evidence="17">The sequence shown here is derived from an EMBL/GenBank/DDBJ whole genome shotgun (WGS) entry which is preliminary data.</text>
</comment>
<dbReference type="Pfam" id="PF26200">
    <property type="entry name" value="Rcat_RNF216"/>
    <property type="match status" value="1"/>
</dbReference>
<dbReference type="EC" id="2.3.2.31" evidence="4"/>
<keyword evidence="8" id="KW-0677">Repeat</keyword>
<dbReference type="Proteomes" id="UP000683925">
    <property type="component" value="Unassembled WGS sequence"/>
</dbReference>